<protein>
    <submittedName>
        <fullName evidence="1">Uncharacterized protein</fullName>
    </submittedName>
</protein>
<keyword evidence="2" id="KW-1185">Reference proteome</keyword>
<dbReference type="AlphaFoldDB" id="A0A7W3VVF4"/>
<reference evidence="1 2" key="1">
    <citation type="submission" date="2020-08" db="EMBL/GenBank/DDBJ databases">
        <title>Amycolatopsis sp. nov. DR6-1 isolated from Dendrobium heterocarpum.</title>
        <authorList>
            <person name="Tedsree N."/>
            <person name="Kuncharoen N."/>
            <person name="Likhitwitayawuid K."/>
            <person name="Tanasupawat S."/>
        </authorList>
    </citation>
    <scope>NUCLEOTIDE SEQUENCE [LARGE SCALE GENOMIC DNA]</scope>
    <source>
        <strain evidence="1 2">DR6-1</strain>
    </source>
</reference>
<evidence type="ECO:0000313" key="1">
    <source>
        <dbReference type="EMBL" id="MBB1153953.1"/>
    </source>
</evidence>
<dbReference type="RefSeq" id="WP_182891043.1">
    <property type="nucleotide sequence ID" value="NZ_JACGZW010000004.1"/>
</dbReference>
<gene>
    <name evidence="1" type="ORF">H4281_12495</name>
</gene>
<name>A0A7W3VVF4_9PSEU</name>
<proteinExistence type="predicted"/>
<comment type="caution">
    <text evidence="1">The sequence shown here is derived from an EMBL/GenBank/DDBJ whole genome shotgun (WGS) entry which is preliminary data.</text>
</comment>
<accession>A0A7W3VVF4</accession>
<organism evidence="1 2">
    <name type="scientific">Amycolatopsis dendrobii</name>
    <dbReference type="NCBI Taxonomy" id="2760662"/>
    <lineage>
        <taxon>Bacteria</taxon>
        <taxon>Bacillati</taxon>
        <taxon>Actinomycetota</taxon>
        <taxon>Actinomycetes</taxon>
        <taxon>Pseudonocardiales</taxon>
        <taxon>Pseudonocardiaceae</taxon>
        <taxon>Amycolatopsis</taxon>
    </lineage>
</organism>
<dbReference type="Proteomes" id="UP000526734">
    <property type="component" value="Unassembled WGS sequence"/>
</dbReference>
<sequence>MLTAVLGVLLVLNLGSDSTPPAVVVAATAAALVWVWRMHLHRAEAEQRADEALIASLRCAHDDERRREEEAFREITRYFNEGDHLHGMD</sequence>
<evidence type="ECO:0000313" key="2">
    <source>
        <dbReference type="Proteomes" id="UP000526734"/>
    </source>
</evidence>
<dbReference type="EMBL" id="JACGZW010000004">
    <property type="protein sequence ID" value="MBB1153953.1"/>
    <property type="molecule type" value="Genomic_DNA"/>
</dbReference>